<feature type="region of interest" description="Disordered" evidence="4">
    <location>
        <begin position="202"/>
        <end position="326"/>
    </location>
</feature>
<evidence type="ECO:0000256" key="1">
    <source>
        <dbReference type="ARBA" id="ARBA00004123"/>
    </source>
</evidence>
<comment type="subcellular location">
    <subcellularLocation>
        <location evidence="1">Nucleus</location>
    </subcellularLocation>
</comment>
<organism evidence="5 6">
    <name type="scientific">Paraglomus brasilianum</name>
    <dbReference type="NCBI Taxonomy" id="144538"/>
    <lineage>
        <taxon>Eukaryota</taxon>
        <taxon>Fungi</taxon>
        <taxon>Fungi incertae sedis</taxon>
        <taxon>Mucoromycota</taxon>
        <taxon>Glomeromycotina</taxon>
        <taxon>Glomeromycetes</taxon>
        <taxon>Paraglomerales</taxon>
        <taxon>Paraglomeraceae</taxon>
        <taxon>Paraglomus</taxon>
    </lineage>
</organism>
<dbReference type="GO" id="GO:0000481">
    <property type="term" value="P:maturation of 5S rRNA"/>
    <property type="evidence" value="ECO:0007669"/>
    <property type="project" value="TreeGrafter"/>
</dbReference>
<keyword evidence="6" id="KW-1185">Reference proteome</keyword>
<comment type="similarity">
    <text evidence="2">Belongs to the SNU66/SART1 family.</text>
</comment>
<dbReference type="EMBL" id="CAJVPI010000349">
    <property type="protein sequence ID" value="CAG8523250.1"/>
    <property type="molecule type" value="Genomic_DNA"/>
</dbReference>
<proteinExistence type="inferred from homology"/>
<sequence>MSSGSELAGIEVVHGLEEFQESGEQILVLKDSTILENEEEGDRLVSIQLEEKQRLKKNLENKKKKPLYTGYDDEEFLIGGGQKKTWLSHYDEEINGPKSDSFRLDVNGTAKLSEVEKKNEISERLKARAISLQYDKMREIQDYYTKEEAEITFKKPKQTQSKSNSNEDSITTQAAQSRRQVNLDDVNFVDDDDLQQALARARKIASKKAIKSQPETIAESLAGTRDVQSDDEDTNSSSLVISDTSEFVRSLSIAPVPAKPSAPSPKPSAKPSASQPPKPTSGPSSDVEQQEDHSSSDNESSRGGWKSAGVVESQDLPQIGEETKLTGVVEEEPLVSQGMAATLALLSQKGFSIKPNEEQLEKERIQKERQKWLLEQRKKDLERQLEREKEKQRAKEKGYRGGGGRENDNSYRDREHLREVEVRFRDYKPDVNLEYVDEFGNPLTPKEAFRQLSHKFHGKSSGKAKTEKRLKKLEEERKLKAMSSIDTPLNTATALQERQKASGSAHVVLSVGNRAVVPPSMNLNATGKNEMSAKASGINSNAPSIITVNGGLTGQSMNAPEREKVIFGLKRRAEQDQDKPSKKR</sequence>
<feature type="compositionally biased region" description="Polar residues" evidence="4">
    <location>
        <begin position="158"/>
        <end position="179"/>
    </location>
</feature>
<evidence type="ECO:0000256" key="3">
    <source>
        <dbReference type="ARBA" id="ARBA00023242"/>
    </source>
</evidence>
<dbReference type="Proteomes" id="UP000789739">
    <property type="component" value="Unassembled WGS sequence"/>
</dbReference>
<gene>
    <name evidence="5" type="ORF">PBRASI_LOCUS3738</name>
</gene>
<feature type="region of interest" description="Disordered" evidence="4">
    <location>
        <begin position="152"/>
        <end position="188"/>
    </location>
</feature>
<feature type="compositionally biased region" description="Polar residues" evidence="4">
    <location>
        <begin position="235"/>
        <end position="247"/>
    </location>
</feature>
<dbReference type="AlphaFoldDB" id="A0A9N9FB37"/>
<evidence type="ECO:0000256" key="2">
    <source>
        <dbReference type="ARBA" id="ARBA00006076"/>
    </source>
</evidence>
<dbReference type="PANTHER" id="PTHR14152">
    <property type="entry name" value="SQUAMOUS CELL CARCINOMA ANTIGEN RECOGNISED BY CYTOTOXIC T LYMPHOCYTES"/>
    <property type="match status" value="1"/>
</dbReference>
<dbReference type="PANTHER" id="PTHR14152:SF5">
    <property type="entry name" value="U4_U6.U5 TRI-SNRNP-ASSOCIATED PROTEIN 1"/>
    <property type="match status" value="1"/>
</dbReference>
<dbReference type="GO" id="GO:0046540">
    <property type="term" value="C:U4/U6 x U5 tri-snRNP complex"/>
    <property type="evidence" value="ECO:0007669"/>
    <property type="project" value="TreeGrafter"/>
</dbReference>
<keyword evidence="3" id="KW-0539">Nucleus</keyword>
<feature type="compositionally biased region" description="Basic and acidic residues" evidence="4">
    <location>
        <begin position="290"/>
        <end position="300"/>
    </location>
</feature>
<reference evidence="5" key="1">
    <citation type="submission" date="2021-06" db="EMBL/GenBank/DDBJ databases">
        <authorList>
            <person name="Kallberg Y."/>
            <person name="Tangrot J."/>
            <person name="Rosling A."/>
        </authorList>
    </citation>
    <scope>NUCLEOTIDE SEQUENCE</scope>
    <source>
        <strain evidence="5">BR232B</strain>
    </source>
</reference>
<dbReference type="GO" id="GO:0045292">
    <property type="term" value="P:mRNA cis splicing, via spliceosome"/>
    <property type="evidence" value="ECO:0007669"/>
    <property type="project" value="TreeGrafter"/>
</dbReference>
<comment type="caution">
    <text evidence="5">The sequence shown here is derived from an EMBL/GenBank/DDBJ whole genome shotgun (WGS) entry which is preliminary data.</text>
</comment>
<feature type="region of interest" description="Disordered" evidence="4">
    <location>
        <begin position="383"/>
        <end position="411"/>
    </location>
</feature>
<accession>A0A9N9FB37</accession>
<evidence type="ECO:0000313" key="5">
    <source>
        <dbReference type="EMBL" id="CAG8523250.1"/>
    </source>
</evidence>
<name>A0A9N9FB37_9GLOM</name>
<evidence type="ECO:0000256" key="4">
    <source>
        <dbReference type="SAM" id="MobiDB-lite"/>
    </source>
</evidence>
<evidence type="ECO:0000313" key="6">
    <source>
        <dbReference type="Proteomes" id="UP000789739"/>
    </source>
</evidence>
<dbReference type="Pfam" id="PF03343">
    <property type="entry name" value="SART-1"/>
    <property type="match status" value="1"/>
</dbReference>
<dbReference type="OrthoDB" id="5583at2759"/>
<feature type="compositionally biased region" description="Pro residues" evidence="4">
    <location>
        <begin position="257"/>
        <end position="280"/>
    </location>
</feature>
<dbReference type="InterPro" id="IPR005011">
    <property type="entry name" value="SNU66/SART1"/>
</dbReference>
<protein>
    <submittedName>
        <fullName evidence="5">1439_t:CDS:1</fullName>
    </submittedName>
</protein>